<dbReference type="PANTHER" id="PTHR46193">
    <property type="entry name" value="6-PHOSPHOGLUCONATE PHOSPHATASE"/>
    <property type="match status" value="1"/>
</dbReference>
<dbReference type="Proteomes" id="UP000321353">
    <property type="component" value="Chromosome"/>
</dbReference>
<keyword evidence="3" id="KW-0479">Metal-binding</keyword>
<evidence type="ECO:0000256" key="6">
    <source>
        <dbReference type="ARBA" id="ARBA00023277"/>
    </source>
</evidence>
<dbReference type="Pfam" id="PF13419">
    <property type="entry name" value="HAD_2"/>
    <property type="match status" value="1"/>
</dbReference>
<evidence type="ECO:0000256" key="1">
    <source>
        <dbReference type="ARBA" id="ARBA00001946"/>
    </source>
</evidence>
<name>A0A5B9MAV9_9BACT</name>
<keyword evidence="5" id="KW-0460">Magnesium</keyword>
<dbReference type="KEGG" id="smam:Mal15_18880"/>
<dbReference type="RefSeq" id="WP_147867457.1">
    <property type="nucleotide sequence ID" value="NZ_CP036264.1"/>
</dbReference>
<evidence type="ECO:0000313" key="8">
    <source>
        <dbReference type="Proteomes" id="UP000321353"/>
    </source>
</evidence>
<reference evidence="7 8" key="1">
    <citation type="submission" date="2019-02" db="EMBL/GenBank/DDBJ databases">
        <title>Planctomycetal bacteria perform biofilm scaping via a novel small molecule.</title>
        <authorList>
            <person name="Jeske O."/>
            <person name="Boedeker C."/>
            <person name="Wiegand S."/>
            <person name="Breitling P."/>
            <person name="Kallscheuer N."/>
            <person name="Jogler M."/>
            <person name="Rohde M."/>
            <person name="Petersen J."/>
            <person name="Medema M.H."/>
            <person name="Surup F."/>
            <person name="Jogler C."/>
        </authorList>
    </citation>
    <scope>NUCLEOTIDE SEQUENCE [LARGE SCALE GENOMIC DNA]</scope>
    <source>
        <strain evidence="7 8">Mal15</strain>
    </source>
</reference>
<comment type="cofactor">
    <cofactor evidence="1">
        <name>Mg(2+)</name>
        <dbReference type="ChEBI" id="CHEBI:18420"/>
    </cofactor>
</comment>
<dbReference type="InterPro" id="IPR036412">
    <property type="entry name" value="HAD-like_sf"/>
</dbReference>
<dbReference type="Gene3D" id="3.40.50.1000">
    <property type="entry name" value="HAD superfamily/HAD-like"/>
    <property type="match status" value="1"/>
</dbReference>
<dbReference type="InterPro" id="IPR041492">
    <property type="entry name" value="HAD_2"/>
</dbReference>
<dbReference type="InterPro" id="IPR051600">
    <property type="entry name" value="Beta-PGM-like"/>
</dbReference>
<gene>
    <name evidence="7" type="primary">yniC_2</name>
    <name evidence="7" type="ORF">Mal15_18880</name>
</gene>
<proteinExistence type="inferred from homology"/>
<dbReference type="EC" id="3.1.3.68" evidence="7"/>
<dbReference type="AlphaFoldDB" id="A0A5B9MAV9"/>
<protein>
    <submittedName>
        <fullName evidence="7">2-deoxyglucose-6-phosphate phosphatase</fullName>
        <ecNumber evidence="7">3.1.3.68</ecNumber>
    </submittedName>
</protein>
<evidence type="ECO:0000256" key="3">
    <source>
        <dbReference type="ARBA" id="ARBA00022723"/>
    </source>
</evidence>
<keyword evidence="4 7" id="KW-0378">Hydrolase</keyword>
<evidence type="ECO:0000256" key="5">
    <source>
        <dbReference type="ARBA" id="ARBA00022842"/>
    </source>
</evidence>
<dbReference type="InterPro" id="IPR023198">
    <property type="entry name" value="PGP-like_dom2"/>
</dbReference>
<dbReference type="NCBIfam" id="NF008087">
    <property type="entry name" value="PRK10826.1"/>
    <property type="match status" value="1"/>
</dbReference>
<dbReference type="InterPro" id="IPR023214">
    <property type="entry name" value="HAD_sf"/>
</dbReference>
<evidence type="ECO:0000313" key="7">
    <source>
        <dbReference type="EMBL" id="QEF97843.1"/>
    </source>
</evidence>
<keyword evidence="8" id="KW-1185">Reference proteome</keyword>
<dbReference type="SUPFAM" id="SSF56784">
    <property type="entry name" value="HAD-like"/>
    <property type="match status" value="1"/>
</dbReference>
<evidence type="ECO:0000256" key="4">
    <source>
        <dbReference type="ARBA" id="ARBA00022801"/>
    </source>
</evidence>
<organism evidence="7 8">
    <name type="scientific">Stieleria maiorica</name>
    <dbReference type="NCBI Taxonomy" id="2795974"/>
    <lineage>
        <taxon>Bacteria</taxon>
        <taxon>Pseudomonadati</taxon>
        <taxon>Planctomycetota</taxon>
        <taxon>Planctomycetia</taxon>
        <taxon>Pirellulales</taxon>
        <taxon>Pirellulaceae</taxon>
        <taxon>Stieleria</taxon>
    </lineage>
</organism>
<dbReference type="NCBIfam" id="TIGR01509">
    <property type="entry name" value="HAD-SF-IA-v3"/>
    <property type="match status" value="1"/>
</dbReference>
<comment type="similarity">
    <text evidence="2">Belongs to the HAD-like hydrolase superfamily. CbbY/CbbZ/Gph/YieH family.</text>
</comment>
<dbReference type="FunFam" id="3.40.50.1000:FF:000036">
    <property type="entry name" value="HAD family hydrolase"/>
    <property type="match status" value="1"/>
</dbReference>
<dbReference type="Gene3D" id="1.10.150.240">
    <property type="entry name" value="Putative phosphatase, domain 2"/>
    <property type="match status" value="1"/>
</dbReference>
<dbReference type="EMBL" id="CP036264">
    <property type="protein sequence ID" value="QEF97843.1"/>
    <property type="molecule type" value="Genomic_DNA"/>
</dbReference>
<dbReference type="GO" id="GO:0003850">
    <property type="term" value="F:2-deoxyglucose-6-phosphatase activity"/>
    <property type="evidence" value="ECO:0007669"/>
    <property type="project" value="UniProtKB-EC"/>
</dbReference>
<dbReference type="InterPro" id="IPR006439">
    <property type="entry name" value="HAD-SF_hydro_IA"/>
</dbReference>
<dbReference type="GO" id="GO:0046872">
    <property type="term" value="F:metal ion binding"/>
    <property type="evidence" value="ECO:0007669"/>
    <property type="project" value="UniProtKB-KW"/>
</dbReference>
<accession>A0A5B9MAV9</accession>
<keyword evidence="6" id="KW-0119">Carbohydrate metabolism</keyword>
<evidence type="ECO:0000256" key="2">
    <source>
        <dbReference type="ARBA" id="ARBA00006171"/>
    </source>
</evidence>
<dbReference type="PANTHER" id="PTHR46193:SF18">
    <property type="entry name" value="HEXITOL PHOSPHATASE B"/>
    <property type="match status" value="1"/>
</dbReference>
<sequence>MAIRPRVLGCFFYIVPADQPSGVAITRQDTIDTTGMRVDEIVQRCYEQSPWDALSREGVCDRIVDLVVELVRAHKPGMPGLNQTIDVCQKSGSQLALASPSPMTLIQATINALDLHNVFPVIVSGAKLRYSKPHPEVYLNAADALEVQPQRCVALEDSFIGLLAAKAAQMKTIVIPEASAANQSHFAIADRQLATLGELTADLLNALEDR</sequence>